<dbReference type="OrthoDB" id="6307329at2"/>
<dbReference type="PANTHER" id="PTHR22916">
    <property type="entry name" value="GLYCOSYLTRANSFERASE"/>
    <property type="match status" value="1"/>
</dbReference>
<gene>
    <name evidence="3" type="ORF">CRP01_36970</name>
</gene>
<dbReference type="AlphaFoldDB" id="A0A2D0MZ47"/>
<evidence type="ECO:0000313" key="4">
    <source>
        <dbReference type="Proteomes" id="UP000223913"/>
    </source>
</evidence>
<accession>A0A2D0MZ47</accession>
<dbReference type="PANTHER" id="PTHR22916:SF3">
    <property type="entry name" value="UDP-GLCNAC:BETAGAL BETA-1,3-N-ACETYLGLUCOSAMINYLTRANSFERASE-LIKE PROTEIN 1"/>
    <property type="match status" value="1"/>
</dbReference>
<proteinExistence type="predicted"/>
<feature type="domain" description="Glycosyltransferase 2-like" evidence="2">
    <location>
        <begin position="11"/>
        <end position="143"/>
    </location>
</feature>
<organism evidence="3 4">
    <name type="scientific">Flavilitoribacter nigricans (strain ATCC 23147 / DSM 23189 / NBRC 102662 / NCIMB 1420 / SS-2)</name>
    <name type="common">Lewinella nigricans</name>
    <dbReference type="NCBI Taxonomy" id="1122177"/>
    <lineage>
        <taxon>Bacteria</taxon>
        <taxon>Pseudomonadati</taxon>
        <taxon>Bacteroidota</taxon>
        <taxon>Saprospiria</taxon>
        <taxon>Saprospirales</taxon>
        <taxon>Lewinellaceae</taxon>
        <taxon>Flavilitoribacter</taxon>
    </lineage>
</organism>
<keyword evidence="4" id="KW-1185">Reference proteome</keyword>
<evidence type="ECO:0000313" key="3">
    <source>
        <dbReference type="EMBL" id="PHN01497.1"/>
    </source>
</evidence>
<keyword evidence="1" id="KW-0472">Membrane</keyword>
<protein>
    <recommendedName>
        <fullName evidence="2">Glycosyltransferase 2-like domain-containing protein</fullName>
    </recommendedName>
</protein>
<dbReference type="InterPro" id="IPR001173">
    <property type="entry name" value="Glyco_trans_2-like"/>
</dbReference>
<feature type="transmembrane region" description="Helical" evidence="1">
    <location>
        <begin position="291"/>
        <end position="311"/>
    </location>
</feature>
<dbReference type="GO" id="GO:0016758">
    <property type="term" value="F:hexosyltransferase activity"/>
    <property type="evidence" value="ECO:0007669"/>
    <property type="project" value="UniProtKB-ARBA"/>
</dbReference>
<evidence type="ECO:0000256" key="1">
    <source>
        <dbReference type="SAM" id="Phobius"/>
    </source>
</evidence>
<evidence type="ECO:0000259" key="2">
    <source>
        <dbReference type="Pfam" id="PF00535"/>
    </source>
</evidence>
<keyword evidence="1" id="KW-0812">Transmembrane</keyword>
<sequence length="337" mass="39801">MVPENKGPLVSVLVITYNSSKYILDTLESIRMQSYDCLELIISDDASTDNTELLCQQWISKNKEFFENIKYISVENNTGVSGNLNRAFNACTGEWVKIIAGDDILLRDCIKDNLEYIYLNEDLNIQILFSKFYKLYFKNGEWHQKAMLKDPQTYILFSSCLSNNEQLKLFSREQHYRIITIFMSHKAIKSVNGFDERFPLYEDIPLMYKFLLNGFKLFLLPAYTVSYRVHGDSISLKKTDKIISKWHYQNLIPATLLYKIPMLTRVEAIMVKCKIQIDKYLYESPLNERKFLNVIIYRGLIFPFQLLYFLCKNKIIKDIVKNKQLKNIYFKDQFSHD</sequence>
<dbReference type="EMBL" id="PDUD01000054">
    <property type="protein sequence ID" value="PHN01497.1"/>
    <property type="molecule type" value="Genomic_DNA"/>
</dbReference>
<dbReference type="CDD" id="cd00761">
    <property type="entry name" value="Glyco_tranf_GTA_type"/>
    <property type="match status" value="1"/>
</dbReference>
<keyword evidence="1" id="KW-1133">Transmembrane helix</keyword>
<comment type="caution">
    <text evidence="3">The sequence shown here is derived from an EMBL/GenBank/DDBJ whole genome shotgun (WGS) entry which is preliminary data.</text>
</comment>
<dbReference type="Pfam" id="PF00535">
    <property type="entry name" value="Glycos_transf_2"/>
    <property type="match status" value="1"/>
</dbReference>
<dbReference type="SUPFAM" id="SSF53448">
    <property type="entry name" value="Nucleotide-diphospho-sugar transferases"/>
    <property type="match status" value="1"/>
</dbReference>
<dbReference type="InterPro" id="IPR029044">
    <property type="entry name" value="Nucleotide-diphossugar_trans"/>
</dbReference>
<reference evidence="3 4" key="1">
    <citation type="submission" date="2017-10" db="EMBL/GenBank/DDBJ databases">
        <title>The draft genome sequence of Lewinella nigricans NBRC 102662.</title>
        <authorList>
            <person name="Wang K."/>
        </authorList>
    </citation>
    <scope>NUCLEOTIDE SEQUENCE [LARGE SCALE GENOMIC DNA]</scope>
    <source>
        <strain evidence="3 4">NBRC 102662</strain>
    </source>
</reference>
<dbReference type="Proteomes" id="UP000223913">
    <property type="component" value="Unassembled WGS sequence"/>
</dbReference>
<dbReference type="RefSeq" id="WP_099155129.1">
    <property type="nucleotide sequence ID" value="NZ_PDUD01000054.1"/>
</dbReference>
<name>A0A2D0MZ47_FLAN2</name>
<dbReference type="Gene3D" id="3.90.550.10">
    <property type="entry name" value="Spore Coat Polysaccharide Biosynthesis Protein SpsA, Chain A"/>
    <property type="match status" value="1"/>
</dbReference>